<protein>
    <submittedName>
        <fullName evidence="2">Molybdopterin-guanine dinucleotide biosynthesis protein</fullName>
    </submittedName>
</protein>
<dbReference type="Proteomes" id="UP000002574">
    <property type="component" value="Chromosome"/>
</dbReference>
<dbReference type="InterPro" id="IPR027417">
    <property type="entry name" value="P-loop_NTPase"/>
</dbReference>
<dbReference type="RefSeq" id="WP_012962662.1">
    <property type="nucleotide sequence ID" value="NC_013799.1"/>
</dbReference>
<keyword evidence="3" id="KW-1185">Reference proteome</keyword>
<evidence type="ECO:0000259" key="1">
    <source>
        <dbReference type="Pfam" id="PF03205"/>
    </source>
</evidence>
<dbReference type="OrthoDB" id="9786803at2"/>
<feature type="domain" description="Molybdopterin-guanine dinucleotide biosynthesis protein B (MobB)" evidence="1">
    <location>
        <begin position="4"/>
        <end position="110"/>
    </location>
</feature>
<sequence length="136" mass="15436">MPKIVGVVGYHNTGKTTLIEKLSKELSLRGYKVGYIKHDPKGHGITDKEGSDTYRLFKVLDKVALLTEGKLTLWERVEDDPLHIVERYFSDFDVVILEGWKSLKGVKKIVLGDLPIEGFHMDESTSLEEVISYVML</sequence>
<dbReference type="PANTHER" id="PTHR40072:SF1">
    <property type="entry name" value="MOLYBDOPTERIN-GUANINE DINUCLEOTIDE BIOSYNTHESIS ADAPTER PROTEIN"/>
    <property type="match status" value="1"/>
</dbReference>
<evidence type="ECO:0000313" key="3">
    <source>
        <dbReference type="Proteomes" id="UP000002574"/>
    </source>
</evidence>
<dbReference type="Gene3D" id="3.40.50.300">
    <property type="entry name" value="P-loop containing nucleotide triphosphate hydrolases"/>
    <property type="match status" value="1"/>
</dbReference>
<evidence type="ECO:0000313" key="2">
    <source>
        <dbReference type="EMBL" id="BAI68479.1"/>
    </source>
</evidence>
<reference evidence="2 3" key="1">
    <citation type="journal article" date="2010" name="J. Bacteriol.">
        <title>Complete genome sequence of the thermophilic, obligately chemolithoautotrophic hydrogen-oxidizing bacterium Hydrogenobacter thermophilus TK-6.</title>
        <authorList>
            <person name="Arai H."/>
            <person name="Kanbe H."/>
            <person name="Ishii M."/>
            <person name="Igarashi Y."/>
        </authorList>
    </citation>
    <scope>NUCLEOTIDE SEQUENCE [LARGE SCALE GENOMIC DNA]</scope>
    <source>
        <strain evidence="3">DSM 6534 / IAM 12695 / TK-6 [Tokyo]</strain>
    </source>
</reference>
<name>D3DF77_HYDTT</name>
<dbReference type="PANTHER" id="PTHR40072">
    <property type="entry name" value="MOLYBDOPTERIN-GUANINE DINUCLEOTIDE BIOSYNTHESIS ADAPTER PROTEIN-RELATED"/>
    <property type="match status" value="1"/>
</dbReference>
<dbReference type="SUPFAM" id="SSF52540">
    <property type="entry name" value="P-loop containing nucleoside triphosphate hydrolases"/>
    <property type="match status" value="1"/>
</dbReference>
<dbReference type="GO" id="GO:0006777">
    <property type="term" value="P:Mo-molybdopterin cofactor biosynthetic process"/>
    <property type="evidence" value="ECO:0007669"/>
    <property type="project" value="InterPro"/>
</dbReference>
<dbReference type="InterPro" id="IPR004435">
    <property type="entry name" value="MobB_dom"/>
</dbReference>
<dbReference type="KEGG" id="hth:HTH_0012"/>
<accession>D3DF77</accession>
<dbReference type="AlphaFoldDB" id="D3DF77"/>
<dbReference type="EMBL" id="AP011112">
    <property type="protein sequence ID" value="BAI68479.1"/>
    <property type="molecule type" value="Genomic_DNA"/>
</dbReference>
<dbReference type="InterPro" id="IPR052539">
    <property type="entry name" value="MGD_biosynthesis_adapter"/>
</dbReference>
<dbReference type="STRING" id="608538.HTH_0012"/>
<dbReference type="Pfam" id="PF03205">
    <property type="entry name" value="MobB"/>
    <property type="match status" value="1"/>
</dbReference>
<proteinExistence type="predicted"/>
<dbReference type="GO" id="GO:0005525">
    <property type="term" value="F:GTP binding"/>
    <property type="evidence" value="ECO:0007669"/>
    <property type="project" value="InterPro"/>
</dbReference>
<gene>
    <name evidence="2" type="primary">mobB</name>
    <name evidence="2" type="ordered locus">HTH_0012</name>
</gene>
<dbReference type="KEGG" id="hte:Hydth_0013"/>
<organism evidence="2 3">
    <name type="scientific">Hydrogenobacter thermophilus (strain DSM 6534 / IAM 12695 / TK-6)</name>
    <dbReference type="NCBI Taxonomy" id="608538"/>
    <lineage>
        <taxon>Bacteria</taxon>
        <taxon>Pseudomonadati</taxon>
        <taxon>Aquificota</taxon>
        <taxon>Aquificia</taxon>
        <taxon>Aquificales</taxon>
        <taxon>Aquificaceae</taxon>
        <taxon>Hydrogenobacter</taxon>
    </lineage>
</organism>
<dbReference type="eggNOG" id="COG1763">
    <property type="taxonomic scope" value="Bacteria"/>
</dbReference>